<dbReference type="GO" id="GO:0005886">
    <property type="term" value="C:plasma membrane"/>
    <property type="evidence" value="ECO:0007669"/>
    <property type="project" value="UniProtKB-SubCell"/>
</dbReference>
<evidence type="ECO:0000313" key="12">
    <source>
        <dbReference type="Proteomes" id="UP000064967"/>
    </source>
</evidence>
<evidence type="ECO:0000256" key="8">
    <source>
        <dbReference type="SAM" id="Phobius"/>
    </source>
</evidence>
<dbReference type="SUPFAM" id="SSF52540">
    <property type="entry name" value="P-loop containing nucleoside triphosphate hydrolases"/>
    <property type="match status" value="1"/>
</dbReference>
<dbReference type="PROSITE" id="PS50893">
    <property type="entry name" value="ABC_TRANSPORTER_2"/>
    <property type="match status" value="1"/>
</dbReference>
<evidence type="ECO:0000256" key="4">
    <source>
        <dbReference type="ARBA" id="ARBA00022741"/>
    </source>
</evidence>
<feature type="transmembrane region" description="Helical" evidence="8">
    <location>
        <begin position="69"/>
        <end position="95"/>
    </location>
</feature>
<dbReference type="GO" id="GO:0016887">
    <property type="term" value="F:ATP hydrolysis activity"/>
    <property type="evidence" value="ECO:0007669"/>
    <property type="project" value="InterPro"/>
</dbReference>
<dbReference type="CDD" id="cd07346">
    <property type="entry name" value="ABC_6TM_exporters"/>
    <property type="match status" value="1"/>
</dbReference>
<evidence type="ECO:0000256" key="3">
    <source>
        <dbReference type="ARBA" id="ARBA00022692"/>
    </source>
</evidence>
<dbReference type="EMBL" id="CP012333">
    <property type="protein sequence ID" value="AKU95910.1"/>
    <property type="molecule type" value="Genomic_DNA"/>
</dbReference>
<dbReference type="RefSeq" id="WP_146647280.1">
    <property type="nucleotide sequence ID" value="NZ_CP012333.1"/>
</dbReference>
<dbReference type="Gene3D" id="3.40.50.300">
    <property type="entry name" value="P-loop containing nucleotide triphosphate hydrolases"/>
    <property type="match status" value="1"/>
</dbReference>
<dbReference type="Proteomes" id="UP000064967">
    <property type="component" value="Chromosome"/>
</dbReference>
<feature type="transmembrane region" description="Helical" evidence="8">
    <location>
        <begin position="148"/>
        <end position="165"/>
    </location>
</feature>
<comment type="subcellular location">
    <subcellularLocation>
        <location evidence="1">Cell membrane</location>
        <topology evidence="1">Multi-pass membrane protein</topology>
    </subcellularLocation>
</comment>
<dbReference type="KEGG" id="llu:AKJ09_02574"/>
<feature type="transmembrane region" description="Helical" evidence="8">
    <location>
        <begin position="171"/>
        <end position="188"/>
    </location>
</feature>
<feature type="domain" description="ABC transporter" evidence="9">
    <location>
        <begin position="346"/>
        <end position="580"/>
    </location>
</feature>
<dbReference type="InterPro" id="IPR039421">
    <property type="entry name" value="Type_1_exporter"/>
</dbReference>
<dbReference type="InterPro" id="IPR027417">
    <property type="entry name" value="P-loop_NTPase"/>
</dbReference>
<keyword evidence="3 8" id="KW-0812">Transmembrane</keyword>
<dbReference type="AlphaFoldDB" id="A0A0K1PQT9"/>
<dbReference type="Pfam" id="PF00005">
    <property type="entry name" value="ABC_tran"/>
    <property type="match status" value="1"/>
</dbReference>
<evidence type="ECO:0000256" key="6">
    <source>
        <dbReference type="ARBA" id="ARBA00022989"/>
    </source>
</evidence>
<sequence>MSQGAKAEGTLGTAGALARSVVWSQRKRLGLGLVLLVVDRAAGFVVPLAPKVLVDEVIGHGRVTLLPWLAVAVIAAAIVQAVAVFALTRVLGLSAERVVLRWRRRVMARVTALPVARFDETQVGTLSARVMDDAASVQSIVGWELARWTSNVLTSVVAFVALLWIDWKITLAALAFVAIPGLGLHFSHRKMRPLYRERSRARADVQGRLTQTLAGIRIVKAYGAERREELVFTRGLHRLFRLISEATTRKSAMNAVASVVSASVVAIVVVLGGRSILAGQMSLGDFGSYIAFALMFASPLLDLPEIATRVSETLADLDRVREIEAMTPELSGDESRAALGRVRGDVTFERVGFEYSAGVPVLEDVTFDVPAGTTVAIVGPSGAGKSTLLSLLLAFHRPTHGRILIDGRDLSTVRLRDYRKILGVVLQDEYLFDATIAENIGFGRPTATREEIAAASRLAHCDEFVRQLEDGLDTVVGERGVKLSGGQRQRVAIARAILADARVLVLDEATSSLDSLSETAIREAMVTLRKGRTSFVIAHRLSTVRSADLILVLDRGAIVERGTHEELLARPSRYRTLYEAQHAFSDEPIASE</sequence>
<keyword evidence="4" id="KW-0547">Nucleotide-binding</keyword>
<feature type="transmembrane region" description="Helical" evidence="8">
    <location>
        <begin position="251"/>
        <end position="274"/>
    </location>
</feature>
<dbReference type="FunFam" id="3.40.50.300:FF:000287">
    <property type="entry name" value="Multidrug ABC transporter ATP-binding protein"/>
    <property type="match status" value="1"/>
</dbReference>
<evidence type="ECO:0000256" key="1">
    <source>
        <dbReference type="ARBA" id="ARBA00004651"/>
    </source>
</evidence>
<name>A0A0K1PQT9_9BACT</name>
<dbReference type="InterPro" id="IPR003439">
    <property type="entry name" value="ABC_transporter-like_ATP-bd"/>
</dbReference>
<reference evidence="11 12" key="1">
    <citation type="submission" date="2015-08" db="EMBL/GenBank/DDBJ databases">
        <authorList>
            <person name="Babu N.S."/>
            <person name="Beckwith C.J."/>
            <person name="Beseler K.G."/>
            <person name="Brison A."/>
            <person name="Carone J.V."/>
            <person name="Caskin T.P."/>
            <person name="Diamond M."/>
            <person name="Durham M.E."/>
            <person name="Foxe J.M."/>
            <person name="Go M."/>
            <person name="Henderson B.A."/>
            <person name="Jones I.B."/>
            <person name="McGettigan J.A."/>
            <person name="Micheletti S.J."/>
            <person name="Nasrallah M.E."/>
            <person name="Ortiz D."/>
            <person name="Piller C.R."/>
            <person name="Privatt S.R."/>
            <person name="Schneider S.L."/>
            <person name="Sharp S."/>
            <person name="Smith T.C."/>
            <person name="Stanton J.D."/>
            <person name="Ullery H.E."/>
            <person name="Wilson R.J."/>
            <person name="Serrano M.G."/>
            <person name="Buck G."/>
            <person name="Lee V."/>
            <person name="Wang Y."/>
            <person name="Carvalho R."/>
            <person name="Voegtly L."/>
            <person name="Shi R."/>
            <person name="Duckworth R."/>
            <person name="Johnson A."/>
            <person name="Loviza R."/>
            <person name="Walstead R."/>
            <person name="Shah Z."/>
            <person name="Kiflezghi M."/>
            <person name="Wade K."/>
            <person name="Ball S.L."/>
            <person name="Bradley K.W."/>
            <person name="Asai D.J."/>
            <person name="Bowman C.A."/>
            <person name="Russell D.A."/>
            <person name="Pope W.H."/>
            <person name="Jacobs-Sera D."/>
            <person name="Hendrix R.W."/>
            <person name="Hatfull G.F."/>
        </authorList>
    </citation>
    <scope>NUCLEOTIDE SEQUENCE [LARGE SCALE GENOMIC DNA]</scope>
    <source>
        <strain evidence="11 12">DSM 27648</strain>
    </source>
</reference>
<dbReference type="PROSITE" id="PS00211">
    <property type="entry name" value="ABC_TRANSPORTER_1"/>
    <property type="match status" value="1"/>
</dbReference>
<dbReference type="GO" id="GO:0015421">
    <property type="term" value="F:ABC-type oligopeptide transporter activity"/>
    <property type="evidence" value="ECO:0007669"/>
    <property type="project" value="TreeGrafter"/>
</dbReference>
<evidence type="ECO:0000259" key="9">
    <source>
        <dbReference type="PROSITE" id="PS50893"/>
    </source>
</evidence>
<dbReference type="InterPro" id="IPR003593">
    <property type="entry name" value="AAA+_ATPase"/>
</dbReference>
<gene>
    <name evidence="11" type="ORF">AKJ09_02574</name>
</gene>
<organism evidence="11 12">
    <name type="scientific">Labilithrix luteola</name>
    <dbReference type="NCBI Taxonomy" id="1391654"/>
    <lineage>
        <taxon>Bacteria</taxon>
        <taxon>Pseudomonadati</taxon>
        <taxon>Myxococcota</taxon>
        <taxon>Polyangia</taxon>
        <taxon>Polyangiales</taxon>
        <taxon>Labilitrichaceae</taxon>
        <taxon>Labilithrix</taxon>
    </lineage>
</organism>
<dbReference type="PANTHER" id="PTHR43394:SF1">
    <property type="entry name" value="ATP-BINDING CASSETTE SUB-FAMILY B MEMBER 10, MITOCHONDRIAL"/>
    <property type="match status" value="1"/>
</dbReference>
<dbReference type="PANTHER" id="PTHR43394">
    <property type="entry name" value="ATP-DEPENDENT PERMEASE MDL1, MITOCHONDRIAL"/>
    <property type="match status" value="1"/>
</dbReference>
<dbReference type="GO" id="GO:0005524">
    <property type="term" value="F:ATP binding"/>
    <property type="evidence" value="ECO:0007669"/>
    <property type="project" value="UniProtKB-KW"/>
</dbReference>
<evidence type="ECO:0000256" key="2">
    <source>
        <dbReference type="ARBA" id="ARBA00022448"/>
    </source>
</evidence>
<keyword evidence="5 11" id="KW-0067">ATP-binding</keyword>
<dbReference type="InterPro" id="IPR011527">
    <property type="entry name" value="ABC1_TM_dom"/>
</dbReference>
<dbReference type="SUPFAM" id="SSF90123">
    <property type="entry name" value="ABC transporter transmembrane region"/>
    <property type="match status" value="1"/>
</dbReference>
<dbReference type="InterPro" id="IPR036640">
    <property type="entry name" value="ABC1_TM_sf"/>
</dbReference>
<proteinExistence type="predicted"/>
<dbReference type="OrthoDB" id="5480201at2"/>
<keyword evidence="2" id="KW-0813">Transport</keyword>
<accession>A0A0K1PQT9</accession>
<dbReference type="PROSITE" id="PS50929">
    <property type="entry name" value="ABC_TM1F"/>
    <property type="match status" value="1"/>
</dbReference>
<dbReference type="InterPro" id="IPR017871">
    <property type="entry name" value="ABC_transporter-like_CS"/>
</dbReference>
<dbReference type="SMART" id="SM00382">
    <property type="entry name" value="AAA"/>
    <property type="match status" value="1"/>
</dbReference>
<evidence type="ECO:0000256" key="5">
    <source>
        <dbReference type="ARBA" id="ARBA00022840"/>
    </source>
</evidence>
<dbReference type="Pfam" id="PF00664">
    <property type="entry name" value="ABC_membrane"/>
    <property type="match status" value="1"/>
</dbReference>
<feature type="domain" description="ABC transmembrane type-1" evidence="10">
    <location>
        <begin position="31"/>
        <end position="312"/>
    </location>
</feature>
<keyword evidence="7 8" id="KW-0472">Membrane</keyword>
<dbReference type="Gene3D" id="1.20.1560.10">
    <property type="entry name" value="ABC transporter type 1, transmembrane domain"/>
    <property type="match status" value="1"/>
</dbReference>
<protein>
    <submittedName>
        <fullName evidence="11">Lipid A export ATP-binding/permease protein MsbA</fullName>
    </submittedName>
</protein>
<evidence type="ECO:0000313" key="11">
    <source>
        <dbReference type="EMBL" id="AKU95910.1"/>
    </source>
</evidence>
<feature type="transmembrane region" description="Helical" evidence="8">
    <location>
        <begin position="29"/>
        <end position="49"/>
    </location>
</feature>
<evidence type="ECO:0000259" key="10">
    <source>
        <dbReference type="PROSITE" id="PS50929"/>
    </source>
</evidence>
<keyword evidence="6 8" id="KW-1133">Transmembrane helix</keyword>
<keyword evidence="12" id="KW-1185">Reference proteome</keyword>
<dbReference type="STRING" id="1391654.AKJ09_02574"/>
<evidence type="ECO:0000256" key="7">
    <source>
        <dbReference type="ARBA" id="ARBA00023136"/>
    </source>
</evidence>